<keyword evidence="1" id="KW-0233">DNA recombination</keyword>
<reference evidence="4" key="1">
    <citation type="journal article" date="2019" name="Int. J. Syst. Evol. Microbiol.">
        <title>The Global Catalogue of Microorganisms (GCM) 10K type strain sequencing project: providing services to taxonomists for standard genome sequencing and annotation.</title>
        <authorList>
            <consortium name="The Broad Institute Genomics Platform"/>
            <consortium name="The Broad Institute Genome Sequencing Center for Infectious Disease"/>
            <person name="Wu L."/>
            <person name="Ma J."/>
        </authorList>
    </citation>
    <scope>NUCLEOTIDE SEQUENCE [LARGE SCALE GENOMIC DNA]</scope>
    <source>
        <strain evidence="4">JCM 16898</strain>
    </source>
</reference>
<dbReference type="EMBL" id="BAAAZN010000012">
    <property type="protein sequence ID" value="GAA3561963.1"/>
    <property type="molecule type" value="Genomic_DNA"/>
</dbReference>
<accession>A0ABP6X617</accession>
<organism evidence="3 4">
    <name type="scientific">Amycolatopsis ultiminotia</name>
    <dbReference type="NCBI Taxonomy" id="543629"/>
    <lineage>
        <taxon>Bacteria</taxon>
        <taxon>Bacillati</taxon>
        <taxon>Actinomycetota</taxon>
        <taxon>Actinomycetes</taxon>
        <taxon>Pseudonocardiales</taxon>
        <taxon>Pseudonocardiaceae</taxon>
        <taxon>Amycolatopsis</taxon>
    </lineage>
</organism>
<dbReference type="InterPro" id="IPR002104">
    <property type="entry name" value="Integrase_catalytic"/>
</dbReference>
<proteinExistence type="predicted"/>
<dbReference type="InterPro" id="IPR013762">
    <property type="entry name" value="Integrase-like_cat_sf"/>
</dbReference>
<dbReference type="Gene3D" id="1.10.443.10">
    <property type="entry name" value="Intergrase catalytic core"/>
    <property type="match status" value="1"/>
</dbReference>
<dbReference type="InterPro" id="IPR011010">
    <property type="entry name" value="DNA_brk_join_enz"/>
</dbReference>
<evidence type="ECO:0000313" key="3">
    <source>
        <dbReference type="EMBL" id="GAA3561963.1"/>
    </source>
</evidence>
<comment type="caution">
    <text evidence="3">The sequence shown here is derived from an EMBL/GenBank/DDBJ whole genome shotgun (WGS) entry which is preliminary data.</text>
</comment>
<gene>
    <name evidence="3" type="ORF">GCM10022222_52140</name>
</gene>
<protein>
    <recommendedName>
        <fullName evidence="2">Tyr recombinase domain-containing protein</fullName>
    </recommendedName>
</protein>
<evidence type="ECO:0000313" key="4">
    <source>
        <dbReference type="Proteomes" id="UP001500689"/>
    </source>
</evidence>
<evidence type="ECO:0000256" key="1">
    <source>
        <dbReference type="ARBA" id="ARBA00023172"/>
    </source>
</evidence>
<feature type="domain" description="Tyr recombinase" evidence="2">
    <location>
        <begin position="4"/>
        <end position="57"/>
    </location>
</feature>
<dbReference type="Proteomes" id="UP001500689">
    <property type="component" value="Unassembled WGS sequence"/>
</dbReference>
<name>A0ABP6X617_9PSEU</name>
<dbReference type="Pfam" id="PF00589">
    <property type="entry name" value="Phage_integrase"/>
    <property type="match status" value="1"/>
</dbReference>
<sequence>MLRRRGNDSEIPHMHAHRLRHTLSHNWQLEQGNESDLMALMGWKSTDMLRCYGNSATAERAQSTHRVLELGDRV</sequence>
<evidence type="ECO:0000259" key="2">
    <source>
        <dbReference type="Pfam" id="PF00589"/>
    </source>
</evidence>
<keyword evidence="4" id="KW-1185">Reference proteome</keyword>
<dbReference type="SUPFAM" id="SSF56349">
    <property type="entry name" value="DNA breaking-rejoining enzymes"/>
    <property type="match status" value="1"/>
</dbReference>